<sequence>MTQAARPIGAPDQTDAPAAGVWTLAGGRLIIAEPGGPATVLVSTEQVRLLAVDLPLSTRAKRLEALPFAVEEQLAEPAESVHLALGAEIAPKRYLVGVVRHDLMAAWVEAAEDAGLGHAAMVPDALALPRPGEGQWAVDLGAERAVVRSGDGSGFACPAPVLRAAWEAAGRPPVTAYGAPMPEDMAQADAGLASEPLATRLLQPALDLRQGLYARRRASLPNVWRRTGWIVALGAAAHVVIAAADTLMLQTIAGRRADETRAAAALAAPGVNLSGDFAASVADMLPSGAEAAPDLFLPLLSRVSGALGPIASSLTVRTVGFQANTLTMDVERGEAGLVGRIDAALRAARVPAQVTQSPDGAIRITARPA</sequence>
<dbReference type="GO" id="GO:0009276">
    <property type="term" value="C:Gram-negative-bacterium-type cell wall"/>
    <property type="evidence" value="ECO:0007669"/>
    <property type="project" value="InterPro"/>
</dbReference>
<dbReference type="SUPFAM" id="SSF53067">
    <property type="entry name" value="Actin-like ATPase domain"/>
    <property type="match status" value="1"/>
</dbReference>
<evidence type="ECO:0000259" key="1">
    <source>
        <dbReference type="Pfam" id="PF05134"/>
    </source>
</evidence>
<proteinExistence type="predicted"/>
<dbReference type="Proteomes" id="UP000527143">
    <property type="component" value="Unassembled WGS sequence"/>
</dbReference>
<dbReference type="InterPro" id="IPR024230">
    <property type="entry name" value="GspL_cyto_dom"/>
</dbReference>
<accession>A0A840YQP2</accession>
<organism evidence="2 3">
    <name type="scientific">Sphingomonas xinjiangensis</name>
    <dbReference type="NCBI Taxonomy" id="643568"/>
    <lineage>
        <taxon>Bacteria</taxon>
        <taxon>Pseudomonadati</taxon>
        <taxon>Pseudomonadota</taxon>
        <taxon>Alphaproteobacteria</taxon>
        <taxon>Sphingomonadales</taxon>
        <taxon>Sphingomonadaceae</taxon>
        <taxon>Sphingomonas</taxon>
    </lineage>
</organism>
<evidence type="ECO:0000313" key="2">
    <source>
        <dbReference type="EMBL" id="MBB5710713.1"/>
    </source>
</evidence>
<dbReference type="CDD" id="cd24017">
    <property type="entry name" value="ASKHA_T2SSL_N"/>
    <property type="match status" value="1"/>
</dbReference>
<dbReference type="Gene3D" id="3.30.420.380">
    <property type="match status" value="1"/>
</dbReference>
<dbReference type="InterPro" id="IPR007812">
    <property type="entry name" value="T2SS_protein-GspL"/>
</dbReference>
<protein>
    <submittedName>
        <fullName evidence="2">General secretion pathway protein L</fullName>
    </submittedName>
</protein>
<dbReference type="PIRSF" id="PIRSF015761">
    <property type="entry name" value="Protein_L"/>
    <property type="match status" value="1"/>
</dbReference>
<feature type="domain" description="GspL cytoplasmic actin-ATPase-like" evidence="1">
    <location>
        <begin position="33"/>
        <end position="215"/>
    </location>
</feature>
<keyword evidence="3" id="KW-1185">Reference proteome</keyword>
<reference evidence="2 3" key="1">
    <citation type="submission" date="2020-08" db="EMBL/GenBank/DDBJ databases">
        <title>Genomic Encyclopedia of Type Strains, Phase IV (KMG-IV): sequencing the most valuable type-strain genomes for metagenomic binning, comparative biology and taxonomic classification.</title>
        <authorList>
            <person name="Goeker M."/>
        </authorList>
    </citation>
    <scope>NUCLEOTIDE SEQUENCE [LARGE SCALE GENOMIC DNA]</scope>
    <source>
        <strain evidence="2 3">DSM 26736</strain>
    </source>
</reference>
<dbReference type="InterPro" id="IPR043129">
    <property type="entry name" value="ATPase_NBD"/>
</dbReference>
<comment type="caution">
    <text evidence="2">The sequence shown here is derived from an EMBL/GenBank/DDBJ whole genome shotgun (WGS) entry which is preliminary data.</text>
</comment>
<gene>
    <name evidence="2" type="ORF">FHT02_001944</name>
</gene>
<dbReference type="AlphaFoldDB" id="A0A840YQP2"/>
<dbReference type="NCBIfam" id="TIGR01709">
    <property type="entry name" value="typeII_sec_gspL"/>
    <property type="match status" value="1"/>
</dbReference>
<dbReference type="Pfam" id="PF05134">
    <property type="entry name" value="T2SSL"/>
    <property type="match status" value="1"/>
</dbReference>
<name>A0A840YQP2_9SPHN</name>
<dbReference type="GO" id="GO:0015628">
    <property type="term" value="P:protein secretion by the type II secretion system"/>
    <property type="evidence" value="ECO:0007669"/>
    <property type="project" value="InterPro"/>
</dbReference>
<dbReference type="GO" id="GO:0015627">
    <property type="term" value="C:type II protein secretion system complex"/>
    <property type="evidence" value="ECO:0007669"/>
    <property type="project" value="InterPro"/>
</dbReference>
<dbReference type="EMBL" id="JACIJF010000004">
    <property type="protein sequence ID" value="MBB5710713.1"/>
    <property type="molecule type" value="Genomic_DNA"/>
</dbReference>
<evidence type="ECO:0000313" key="3">
    <source>
        <dbReference type="Proteomes" id="UP000527143"/>
    </source>
</evidence>
<dbReference type="RefSeq" id="WP_343056888.1">
    <property type="nucleotide sequence ID" value="NZ_JACIJF010000004.1"/>
</dbReference>